<evidence type="ECO:0000256" key="1">
    <source>
        <dbReference type="ARBA" id="ARBA00001946"/>
    </source>
</evidence>
<dbReference type="NCBIfam" id="TIGR01488">
    <property type="entry name" value="HAD-SF-IB"/>
    <property type="match status" value="1"/>
</dbReference>
<proteinExistence type="predicted"/>
<dbReference type="STRING" id="4999.A0A1Y1UR31"/>
<feature type="binding site" evidence="6">
    <location>
        <position position="188"/>
    </location>
    <ligand>
        <name>Mg(2+)</name>
        <dbReference type="ChEBI" id="CHEBI:18420"/>
    </ligand>
</feature>
<feature type="active site" description="Nucleophile" evidence="5">
    <location>
        <position position="9"/>
    </location>
</feature>
<dbReference type="AlphaFoldDB" id="A0A1Y1UR31"/>
<dbReference type="SUPFAM" id="SSF56784">
    <property type="entry name" value="HAD-like"/>
    <property type="match status" value="1"/>
</dbReference>
<reference evidence="7 8" key="1">
    <citation type="submission" date="2017-03" db="EMBL/GenBank/DDBJ databases">
        <title>Widespread Adenine N6-methylation of Active Genes in Fungi.</title>
        <authorList>
            <consortium name="DOE Joint Genome Institute"/>
            <person name="Mondo S.J."/>
            <person name="Dannebaum R.O."/>
            <person name="Kuo R.C."/>
            <person name="Louie K.B."/>
            <person name="Bewick A.J."/>
            <person name="Labutti K."/>
            <person name="Haridas S."/>
            <person name="Kuo A."/>
            <person name="Salamov A."/>
            <person name="Ahrendt S.R."/>
            <person name="Lau R."/>
            <person name="Bowen B.P."/>
            <person name="Lipzen A."/>
            <person name="Sullivan W."/>
            <person name="Andreopoulos W.B."/>
            <person name="Clum A."/>
            <person name="Lindquist E."/>
            <person name="Daum C."/>
            <person name="Northen T.R."/>
            <person name="Ramamoorthy G."/>
            <person name="Schmitz R.J."/>
            <person name="Gryganskyi A."/>
            <person name="Culley D."/>
            <person name="Magnuson J."/>
            <person name="James T.Y."/>
            <person name="O'Malley M.A."/>
            <person name="Stajich J.E."/>
            <person name="Spatafora J.W."/>
            <person name="Visel A."/>
            <person name="Grigoriev I.V."/>
        </authorList>
    </citation>
    <scope>NUCLEOTIDE SEQUENCE [LARGE SCALE GENOMIC DNA]</scope>
    <source>
        <strain evidence="7 8">NRRL Y-17943</strain>
    </source>
</reference>
<dbReference type="InterPro" id="IPR023214">
    <property type="entry name" value="HAD_sf"/>
</dbReference>
<evidence type="ECO:0000256" key="4">
    <source>
        <dbReference type="ARBA" id="ARBA00022842"/>
    </source>
</evidence>
<comment type="cofactor">
    <cofactor evidence="1 6">
        <name>Mg(2+)</name>
        <dbReference type="ChEBI" id="CHEBI:18420"/>
    </cofactor>
</comment>
<name>A0A1Y1UR31_9TREE</name>
<dbReference type="PANTHER" id="PTHR20889:SF12">
    <property type="entry name" value="LP01149P"/>
    <property type="match status" value="1"/>
</dbReference>
<dbReference type="InterPro" id="IPR016965">
    <property type="entry name" value="Pase_PHOSPHO-typ"/>
</dbReference>
<keyword evidence="3" id="KW-0378">Hydrolase</keyword>
<dbReference type="PIRSF" id="PIRSF031051">
    <property type="entry name" value="PyrdxlP_Pase_PHOSPHO2"/>
    <property type="match status" value="1"/>
</dbReference>
<keyword evidence="2 6" id="KW-0479">Metal-binding</keyword>
<evidence type="ECO:0000256" key="3">
    <source>
        <dbReference type="ARBA" id="ARBA00022801"/>
    </source>
</evidence>
<comment type="caution">
    <text evidence="7">The sequence shown here is derived from an EMBL/GenBank/DDBJ whole genome shotgun (WGS) entry which is preliminary data.</text>
</comment>
<organism evidence="7 8">
    <name type="scientific">Kockovaella imperatae</name>
    <dbReference type="NCBI Taxonomy" id="4999"/>
    <lineage>
        <taxon>Eukaryota</taxon>
        <taxon>Fungi</taxon>
        <taxon>Dikarya</taxon>
        <taxon>Basidiomycota</taxon>
        <taxon>Agaricomycotina</taxon>
        <taxon>Tremellomycetes</taxon>
        <taxon>Tremellales</taxon>
        <taxon>Cuniculitremaceae</taxon>
        <taxon>Kockovaella</taxon>
    </lineage>
</organism>
<feature type="binding site" evidence="6">
    <location>
        <position position="9"/>
    </location>
    <ligand>
        <name>Mg(2+)</name>
        <dbReference type="ChEBI" id="CHEBI:18420"/>
    </ligand>
</feature>
<dbReference type="InterPro" id="IPR036412">
    <property type="entry name" value="HAD-like_sf"/>
</dbReference>
<gene>
    <name evidence="7" type="ORF">BD324DRAFT_647465</name>
</gene>
<keyword evidence="8" id="KW-1185">Reference proteome</keyword>
<dbReference type="GO" id="GO:0046872">
    <property type="term" value="F:metal ion binding"/>
    <property type="evidence" value="ECO:0007669"/>
    <property type="project" value="UniProtKB-KW"/>
</dbReference>
<feature type="binding site" evidence="6">
    <location>
        <position position="11"/>
    </location>
    <ligand>
        <name>Mg(2+)</name>
        <dbReference type="ChEBI" id="CHEBI:18420"/>
    </ligand>
</feature>
<sequence>MGKTLVVFDFDWSFVDQDTDRWVFEVLSTKLRRLLETRKSAGSQCTPDVVNDTMGDLAEEGFTKDQVLDALRILPFHPAMRRAVLGLRERNPNVEYLCLSNSNEVYISTILERHGLTDLFSNIITNPASWNSSNSNRLDIGRRVPANGPQHDCKVGCLANMCKGEELEAYISERGGRSSYEKIVYIGDGGNDFCPLLRMKEGDWALVRKNMELDARIKNEGEKEGLKVEVKKWSQAWQIDEYFQEL</sequence>
<dbReference type="NCBIfam" id="TIGR01489">
    <property type="entry name" value="DKMTPPase-SF"/>
    <property type="match status" value="1"/>
</dbReference>
<dbReference type="RefSeq" id="XP_021874217.1">
    <property type="nucleotide sequence ID" value="XM_022017664.1"/>
</dbReference>
<dbReference type="Pfam" id="PF06888">
    <property type="entry name" value="Put_Phosphatase"/>
    <property type="match status" value="1"/>
</dbReference>
<protein>
    <submittedName>
        <fullName evidence="7">Phosphatase phospho-type</fullName>
    </submittedName>
</protein>
<dbReference type="EMBL" id="NBSH01000001">
    <property type="protein sequence ID" value="ORX40538.1"/>
    <property type="molecule type" value="Genomic_DNA"/>
</dbReference>
<dbReference type="InterPro" id="IPR006384">
    <property type="entry name" value="HAD_hydro_PyrdxlP_Pase-like"/>
</dbReference>
<evidence type="ECO:0000256" key="6">
    <source>
        <dbReference type="PIRSR" id="PIRSR031051-3"/>
    </source>
</evidence>
<dbReference type="Proteomes" id="UP000193218">
    <property type="component" value="Unassembled WGS sequence"/>
</dbReference>
<dbReference type="GeneID" id="33559473"/>
<dbReference type="OrthoDB" id="10267182at2759"/>
<dbReference type="PANTHER" id="PTHR20889">
    <property type="entry name" value="PHOSPHATASE, ORPHAN 1, 2"/>
    <property type="match status" value="1"/>
</dbReference>
<keyword evidence="4 6" id="KW-0460">Magnesium</keyword>
<evidence type="ECO:0000313" key="7">
    <source>
        <dbReference type="EMBL" id="ORX40538.1"/>
    </source>
</evidence>
<evidence type="ECO:0000256" key="5">
    <source>
        <dbReference type="PIRSR" id="PIRSR031051-1"/>
    </source>
</evidence>
<dbReference type="GO" id="GO:0016791">
    <property type="term" value="F:phosphatase activity"/>
    <property type="evidence" value="ECO:0007669"/>
    <property type="project" value="InterPro"/>
</dbReference>
<dbReference type="Gene3D" id="3.40.50.1000">
    <property type="entry name" value="HAD superfamily/HAD-like"/>
    <property type="match status" value="1"/>
</dbReference>
<feature type="active site" description="Proton donor" evidence="5">
    <location>
        <position position="11"/>
    </location>
</feature>
<evidence type="ECO:0000313" key="8">
    <source>
        <dbReference type="Proteomes" id="UP000193218"/>
    </source>
</evidence>
<dbReference type="InParanoid" id="A0A1Y1UR31"/>
<accession>A0A1Y1UR31</accession>
<evidence type="ECO:0000256" key="2">
    <source>
        <dbReference type="ARBA" id="ARBA00022723"/>
    </source>
</evidence>